<dbReference type="RefSeq" id="WP_070881178.1">
    <property type="nucleotide sequence ID" value="NZ_CP076114.1"/>
</dbReference>
<proteinExistence type="predicted"/>
<keyword evidence="3" id="KW-0238">DNA-binding</keyword>
<evidence type="ECO:0000313" key="8">
    <source>
        <dbReference type="Proteomes" id="UP000887421"/>
    </source>
</evidence>
<accession>A0ABY5J6G6</accession>
<dbReference type="Pfam" id="PF12833">
    <property type="entry name" value="HTH_18"/>
    <property type="match status" value="1"/>
</dbReference>
<dbReference type="PANTHER" id="PTHR46796">
    <property type="entry name" value="HTH-TYPE TRANSCRIPTIONAL ACTIVATOR RHAS-RELATED"/>
    <property type="match status" value="1"/>
</dbReference>
<gene>
    <name evidence="7" type="ORF">D16iCDA_16175</name>
</gene>
<keyword evidence="8" id="KW-1185">Reference proteome</keyword>
<dbReference type="Gene3D" id="1.10.10.60">
    <property type="entry name" value="Homeodomain-like"/>
    <property type="match status" value="2"/>
</dbReference>
<dbReference type="PANTHER" id="PTHR46796:SF14">
    <property type="entry name" value="TRANSCRIPTIONAL REGULATORY PROTEIN"/>
    <property type="match status" value="1"/>
</dbReference>
<reference evidence="7" key="1">
    <citation type="submission" date="2021-05" db="EMBL/GenBank/DDBJ databases">
        <title>Complete genome sequence of Pseudomonas seleniipraecipitans strain D1-6.</title>
        <authorList>
            <person name="Lafi F."/>
            <person name="Eida A."/>
            <person name="Alam I."/>
            <person name="Hert H."/>
            <person name="Saad M."/>
        </authorList>
    </citation>
    <scope>NUCLEOTIDE SEQUENCE</scope>
    <source>
        <strain evidence="7">D1-6</strain>
    </source>
</reference>
<evidence type="ECO:0000259" key="6">
    <source>
        <dbReference type="PROSITE" id="PS01124"/>
    </source>
</evidence>
<dbReference type="InterPro" id="IPR050204">
    <property type="entry name" value="AraC_XylS_family_regulators"/>
</dbReference>
<dbReference type="Proteomes" id="UP000887421">
    <property type="component" value="Chromosome"/>
</dbReference>
<dbReference type="PRINTS" id="PR00032">
    <property type="entry name" value="HTHARAC"/>
</dbReference>
<dbReference type="PROSITE" id="PS01124">
    <property type="entry name" value="HTH_ARAC_FAMILY_2"/>
    <property type="match status" value="1"/>
</dbReference>
<evidence type="ECO:0000256" key="5">
    <source>
        <dbReference type="ARBA" id="ARBA00037345"/>
    </source>
</evidence>
<comment type="subcellular location">
    <subcellularLocation>
        <location evidence="1">Cytoplasm</location>
    </subcellularLocation>
</comment>
<dbReference type="InterPro" id="IPR018060">
    <property type="entry name" value="HTH_AraC"/>
</dbReference>
<dbReference type="EMBL" id="CP076114">
    <property type="protein sequence ID" value="UUD63215.1"/>
    <property type="molecule type" value="Genomic_DNA"/>
</dbReference>
<evidence type="ECO:0000313" key="7">
    <source>
        <dbReference type="EMBL" id="UUD63215.1"/>
    </source>
</evidence>
<feature type="domain" description="HTH araC/xylS-type" evidence="6">
    <location>
        <begin position="29"/>
        <end position="127"/>
    </location>
</feature>
<dbReference type="SMART" id="SM00342">
    <property type="entry name" value="HTH_ARAC"/>
    <property type="match status" value="1"/>
</dbReference>
<evidence type="ECO:0000256" key="2">
    <source>
        <dbReference type="ARBA" id="ARBA00023015"/>
    </source>
</evidence>
<comment type="function">
    <text evidence="5">Regulatory protein of the TOL plasmid xyl operons. XylS activates the xylXYZLTEGFJQKIH operon required for the degradation of toluene, m-xylene and p-xylene.</text>
</comment>
<dbReference type="SUPFAM" id="SSF46689">
    <property type="entry name" value="Homeodomain-like"/>
    <property type="match status" value="2"/>
</dbReference>
<evidence type="ECO:0000256" key="4">
    <source>
        <dbReference type="ARBA" id="ARBA00023163"/>
    </source>
</evidence>
<dbReference type="InterPro" id="IPR018062">
    <property type="entry name" value="HTH_AraC-typ_CS"/>
</dbReference>
<dbReference type="InterPro" id="IPR020449">
    <property type="entry name" value="Tscrpt_reg_AraC-type_HTH"/>
</dbReference>
<dbReference type="InterPro" id="IPR009057">
    <property type="entry name" value="Homeodomain-like_sf"/>
</dbReference>
<sequence length="143" mass="15970">MNRVLRAAPTLVPAISPTAIGKLMPWQEAVAKRLMLDRLDGGISVAEVAEACAMSRSHFTRKFKESTCLPPHVWLRQQRVTKARELLLRSSLSLTDIAMECGFFDQAHFCRVFAKSIGMSPLAWKREQLAQQAVADVLHHVAC</sequence>
<dbReference type="PROSITE" id="PS00041">
    <property type="entry name" value="HTH_ARAC_FAMILY_1"/>
    <property type="match status" value="1"/>
</dbReference>
<name>A0ABY5J6G6_9GAMM</name>
<evidence type="ECO:0000256" key="3">
    <source>
        <dbReference type="ARBA" id="ARBA00023125"/>
    </source>
</evidence>
<keyword evidence="2" id="KW-0805">Transcription regulation</keyword>
<protein>
    <submittedName>
        <fullName evidence="7">AraC family transcriptional regulator</fullName>
    </submittedName>
</protein>
<organism evidence="7 8">
    <name type="scientific">Phytopseudomonas seleniipraecipitans</name>
    <dbReference type="NCBI Taxonomy" id="640205"/>
    <lineage>
        <taxon>Bacteria</taxon>
        <taxon>Pseudomonadati</taxon>
        <taxon>Pseudomonadota</taxon>
        <taxon>Gammaproteobacteria</taxon>
        <taxon>Pseudomonadales</taxon>
        <taxon>Pseudomonadaceae</taxon>
        <taxon>Phytopseudomonas</taxon>
    </lineage>
</organism>
<evidence type="ECO:0000256" key="1">
    <source>
        <dbReference type="ARBA" id="ARBA00004496"/>
    </source>
</evidence>
<keyword evidence="4" id="KW-0804">Transcription</keyword>